<dbReference type="InterPro" id="IPR018490">
    <property type="entry name" value="cNMP-bd_dom_sf"/>
</dbReference>
<keyword evidence="6" id="KW-1185">Reference proteome</keyword>
<dbReference type="Proteomes" id="UP000241912">
    <property type="component" value="Unassembled WGS sequence"/>
</dbReference>
<keyword evidence="3" id="KW-0804">Transcription</keyword>
<dbReference type="Gene3D" id="1.10.10.10">
    <property type="entry name" value="Winged helix-like DNA-binding domain superfamily/Winged helix DNA-binding domain"/>
    <property type="match status" value="1"/>
</dbReference>
<dbReference type="InterPro" id="IPR050397">
    <property type="entry name" value="Env_Response_Regulators"/>
</dbReference>
<dbReference type="PANTHER" id="PTHR24567">
    <property type="entry name" value="CRP FAMILY TRANSCRIPTIONAL REGULATORY PROTEIN"/>
    <property type="match status" value="1"/>
</dbReference>
<dbReference type="InterPro" id="IPR012318">
    <property type="entry name" value="HTH_CRP"/>
</dbReference>
<dbReference type="InterPro" id="IPR036390">
    <property type="entry name" value="WH_DNA-bd_sf"/>
</dbReference>
<evidence type="ECO:0000256" key="2">
    <source>
        <dbReference type="ARBA" id="ARBA00023125"/>
    </source>
</evidence>
<evidence type="ECO:0000313" key="5">
    <source>
        <dbReference type="EMBL" id="PSJ16138.1"/>
    </source>
</evidence>
<dbReference type="InterPro" id="IPR036388">
    <property type="entry name" value="WH-like_DNA-bd_sf"/>
</dbReference>
<dbReference type="SUPFAM" id="SSF51206">
    <property type="entry name" value="cAMP-binding domain-like"/>
    <property type="match status" value="1"/>
</dbReference>
<organism evidence="5 6">
    <name type="scientific">Nitrosomonas supralitoralis</name>
    <dbReference type="NCBI Taxonomy" id="2116706"/>
    <lineage>
        <taxon>Bacteria</taxon>
        <taxon>Pseudomonadati</taxon>
        <taxon>Pseudomonadota</taxon>
        <taxon>Betaproteobacteria</taxon>
        <taxon>Nitrosomonadales</taxon>
        <taxon>Nitrosomonadaceae</taxon>
        <taxon>Nitrosomonas</taxon>
    </lineage>
</organism>
<gene>
    <name evidence="5" type="ORF">C7H79_15090</name>
</gene>
<feature type="domain" description="HTH crp-type" evidence="4">
    <location>
        <begin position="158"/>
        <end position="225"/>
    </location>
</feature>
<dbReference type="EMBL" id="PXXU01000068">
    <property type="protein sequence ID" value="PSJ16138.1"/>
    <property type="molecule type" value="Genomic_DNA"/>
</dbReference>
<dbReference type="GO" id="GO:0003677">
    <property type="term" value="F:DNA binding"/>
    <property type="evidence" value="ECO:0007669"/>
    <property type="project" value="UniProtKB-KW"/>
</dbReference>
<dbReference type="RefSeq" id="WP_106708128.1">
    <property type="nucleotide sequence ID" value="NZ_PXXU01000068.1"/>
</dbReference>
<proteinExistence type="predicted"/>
<dbReference type="Pfam" id="PF13545">
    <property type="entry name" value="HTH_Crp_2"/>
    <property type="match status" value="1"/>
</dbReference>
<dbReference type="Gene3D" id="2.60.120.10">
    <property type="entry name" value="Jelly Rolls"/>
    <property type="match status" value="1"/>
</dbReference>
<dbReference type="AlphaFoldDB" id="A0A2P7NRS8"/>
<dbReference type="SUPFAM" id="SSF46785">
    <property type="entry name" value="Winged helix' DNA-binding domain"/>
    <property type="match status" value="1"/>
</dbReference>
<evidence type="ECO:0000256" key="3">
    <source>
        <dbReference type="ARBA" id="ARBA00023163"/>
    </source>
</evidence>
<keyword evidence="1" id="KW-0805">Transcription regulation</keyword>
<dbReference type="InterPro" id="IPR014710">
    <property type="entry name" value="RmlC-like_jellyroll"/>
</dbReference>
<reference evidence="5 6" key="1">
    <citation type="submission" date="2018-03" db="EMBL/GenBank/DDBJ databases">
        <title>Draft genome of Nitrosomonas supralitoralis APG5.</title>
        <authorList>
            <person name="Urakawa H."/>
            <person name="Lopez J.V."/>
        </authorList>
    </citation>
    <scope>NUCLEOTIDE SEQUENCE [LARGE SCALE GENOMIC DNA]</scope>
    <source>
        <strain evidence="5 6">APG5</strain>
    </source>
</reference>
<dbReference type="GO" id="GO:0003700">
    <property type="term" value="F:DNA-binding transcription factor activity"/>
    <property type="evidence" value="ECO:0007669"/>
    <property type="project" value="TreeGrafter"/>
</dbReference>
<sequence length="250" mass="28166">MMQISDNCNSKENHIIQALSSSEYEYLAPHLEMVEMFKGEILFEADSTKSQYVYFPTTAVVSLLCYMEDGATVEVATIGKEGMLGISAFLGGEGLIGAMILTSGNLYRVSINLLQNVLVRTGGRRVGNLHKVLLQYTYSMFIQISQLTACNRRHNLEQQLSRWLLLNFDRHSTNHMSLTHESIGIILGVPSEGITEAARKLKQFDAIDYSHGLIELKDRSSLERMSCECYEIIKMQSFAYNQTDFPGLSR</sequence>
<dbReference type="PANTHER" id="PTHR24567:SF74">
    <property type="entry name" value="HTH-TYPE TRANSCRIPTIONAL REGULATOR ARCR"/>
    <property type="match status" value="1"/>
</dbReference>
<keyword evidence="2" id="KW-0238">DNA-binding</keyword>
<comment type="caution">
    <text evidence="5">The sequence shown here is derived from an EMBL/GenBank/DDBJ whole genome shotgun (WGS) entry which is preliminary data.</text>
</comment>
<dbReference type="GO" id="GO:0005829">
    <property type="term" value="C:cytosol"/>
    <property type="evidence" value="ECO:0007669"/>
    <property type="project" value="TreeGrafter"/>
</dbReference>
<accession>A0A2P7NRS8</accession>
<dbReference type="OrthoDB" id="8969464at2"/>
<name>A0A2P7NRS8_9PROT</name>
<evidence type="ECO:0000259" key="4">
    <source>
        <dbReference type="Pfam" id="PF13545"/>
    </source>
</evidence>
<evidence type="ECO:0000256" key="1">
    <source>
        <dbReference type="ARBA" id="ARBA00023015"/>
    </source>
</evidence>
<protein>
    <submittedName>
        <fullName evidence="5">Crp/Fnr family transcriptional regulator</fullName>
    </submittedName>
</protein>
<evidence type="ECO:0000313" key="6">
    <source>
        <dbReference type="Proteomes" id="UP000241912"/>
    </source>
</evidence>